<keyword evidence="4" id="KW-0904">Protein phosphatase</keyword>
<accession>A0ABS1DF26</accession>
<gene>
    <name evidence="7" type="ORF">CKO28_08195</name>
</gene>
<comment type="caution">
    <text evidence="7">The sequence shown here is derived from an EMBL/GenBank/DDBJ whole genome shotgun (WGS) entry which is preliminary data.</text>
</comment>
<dbReference type="CDD" id="cd16343">
    <property type="entry name" value="LMWPTP"/>
    <property type="match status" value="1"/>
</dbReference>
<dbReference type="Gene3D" id="3.40.50.2300">
    <property type="match status" value="1"/>
</dbReference>
<dbReference type="PANTHER" id="PTHR11717">
    <property type="entry name" value="LOW MOLECULAR WEIGHT PROTEIN TYROSINE PHOSPHATASE"/>
    <property type="match status" value="1"/>
</dbReference>
<evidence type="ECO:0000256" key="3">
    <source>
        <dbReference type="ARBA" id="ARBA00022801"/>
    </source>
</evidence>
<keyword evidence="3" id="KW-0378">Hydrolase</keyword>
<evidence type="ECO:0000256" key="2">
    <source>
        <dbReference type="ARBA" id="ARBA00013064"/>
    </source>
</evidence>
<name>A0ABS1DF26_9PROT</name>
<dbReference type="EMBL" id="NRRL01000015">
    <property type="protein sequence ID" value="MBK1668015.1"/>
    <property type="molecule type" value="Genomic_DNA"/>
</dbReference>
<sequence length="200" mass="21596">MAARRPRPAASRSHTTQPNQAANRRSVEVAAPQESTSNPRAGTPVSVLFVCTGNICRSPSAEAILRHKAHHAGLADRLKIDSAGLGEWHLGHPPDPRAVDAVAAHGYSMGGQTARLVDPRDFERFDYVIAMDEGHHAQLNEICPRARKDRVRLFLEFAPQTGRKSVPDPYYGDTSGFDAMVGLIEAGTDGILAEIAERAG</sequence>
<feature type="compositionally biased region" description="Polar residues" evidence="5">
    <location>
        <begin position="14"/>
        <end position="23"/>
    </location>
</feature>
<keyword evidence="8" id="KW-1185">Reference proteome</keyword>
<evidence type="ECO:0000259" key="6">
    <source>
        <dbReference type="SMART" id="SM00226"/>
    </source>
</evidence>
<protein>
    <recommendedName>
        <fullName evidence="2">protein-tyrosine-phosphatase</fullName>
        <ecNumber evidence="2">3.1.3.48</ecNumber>
    </recommendedName>
</protein>
<dbReference type="SUPFAM" id="SSF52788">
    <property type="entry name" value="Phosphotyrosine protein phosphatases I"/>
    <property type="match status" value="1"/>
</dbReference>
<evidence type="ECO:0000313" key="8">
    <source>
        <dbReference type="Proteomes" id="UP001296873"/>
    </source>
</evidence>
<dbReference type="Proteomes" id="UP001296873">
    <property type="component" value="Unassembled WGS sequence"/>
</dbReference>
<dbReference type="EC" id="3.1.3.48" evidence="2"/>
<dbReference type="SMART" id="SM00226">
    <property type="entry name" value="LMWPc"/>
    <property type="match status" value="1"/>
</dbReference>
<proteinExistence type="inferred from homology"/>
<dbReference type="InterPro" id="IPR017867">
    <property type="entry name" value="Tyr_phospatase_low_mol_wt"/>
</dbReference>
<evidence type="ECO:0000256" key="4">
    <source>
        <dbReference type="ARBA" id="ARBA00022912"/>
    </source>
</evidence>
<evidence type="ECO:0000256" key="1">
    <source>
        <dbReference type="ARBA" id="ARBA00011063"/>
    </source>
</evidence>
<dbReference type="InterPro" id="IPR036196">
    <property type="entry name" value="Ptyr_pPase_sf"/>
</dbReference>
<feature type="domain" description="Phosphotyrosine protein phosphatase I" evidence="6">
    <location>
        <begin position="45"/>
        <end position="194"/>
    </location>
</feature>
<organism evidence="7 8">
    <name type="scientific">Rhodovibrio sodomensis</name>
    <dbReference type="NCBI Taxonomy" id="1088"/>
    <lineage>
        <taxon>Bacteria</taxon>
        <taxon>Pseudomonadati</taxon>
        <taxon>Pseudomonadota</taxon>
        <taxon>Alphaproteobacteria</taxon>
        <taxon>Rhodospirillales</taxon>
        <taxon>Rhodovibrionaceae</taxon>
        <taxon>Rhodovibrio</taxon>
    </lineage>
</organism>
<feature type="region of interest" description="Disordered" evidence="5">
    <location>
        <begin position="1"/>
        <end position="42"/>
    </location>
</feature>
<dbReference type="PRINTS" id="PR00719">
    <property type="entry name" value="LMWPTPASE"/>
</dbReference>
<reference evidence="7 8" key="1">
    <citation type="journal article" date="2020" name="Microorganisms">
        <title>Osmotic Adaptation and Compatible Solute Biosynthesis of Phototrophic Bacteria as Revealed from Genome Analyses.</title>
        <authorList>
            <person name="Imhoff J.F."/>
            <person name="Rahn T."/>
            <person name="Kunzel S."/>
            <person name="Keller A."/>
            <person name="Neulinger S.C."/>
        </authorList>
    </citation>
    <scope>NUCLEOTIDE SEQUENCE [LARGE SCALE GENOMIC DNA]</scope>
    <source>
        <strain evidence="7 8">DSM 9895</strain>
    </source>
</reference>
<dbReference type="InterPro" id="IPR050438">
    <property type="entry name" value="LMW_PTPase"/>
</dbReference>
<dbReference type="Pfam" id="PF01451">
    <property type="entry name" value="LMWPc"/>
    <property type="match status" value="1"/>
</dbReference>
<dbReference type="InterPro" id="IPR023485">
    <property type="entry name" value="Ptyr_pPase"/>
</dbReference>
<evidence type="ECO:0000313" key="7">
    <source>
        <dbReference type="EMBL" id="MBK1668015.1"/>
    </source>
</evidence>
<comment type="similarity">
    <text evidence="1">Belongs to the low molecular weight phosphotyrosine protein phosphatase family.</text>
</comment>
<dbReference type="PANTHER" id="PTHR11717:SF7">
    <property type="entry name" value="LOW MOLECULAR WEIGHT PHOSPHOTYROSINE PROTEIN PHOSPHATASE"/>
    <property type="match status" value="1"/>
</dbReference>
<evidence type="ECO:0000256" key="5">
    <source>
        <dbReference type="SAM" id="MobiDB-lite"/>
    </source>
</evidence>